<reference evidence="1 2" key="1">
    <citation type="journal article" date="2019" name="Emerg. Microbes Infect.">
        <title>Comprehensive subspecies identification of 175 nontuberculous mycobacteria species based on 7547 genomic profiles.</title>
        <authorList>
            <person name="Matsumoto Y."/>
            <person name="Kinjo T."/>
            <person name="Motooka D."/>
            <person name="Nabeya D."/>
            <person name="Jung N."/>
            <person name="Uechi K."/>
            <person name="Horii T."/>
            <person name="Iida T."/>
            <person name="Fujita J."/>
            <person name="Nakamura S."/>
        </authorList>
    </citation>
    <scope>NUCLEOTIDE SEQUENCE [LARGE SCALE GENOMIC DNA]</scope>
    <source>
        <strain evidence="1 2">JCM 18538</strain>
    </source>
</reference>
<evidence type="ECO:0000313" key="1">
    <source>
        <dbReference type="EMBL" id="BBY47643.1"/>
    </source>
</evidence>
<geneLocation type="plasmid" evidence="2">
    <name>pjcm18538 dna</name>
</geneLocation>
<protein>
    <submittedName>
        <fullName evidence="1">Uncharacterized protein</fullName>
    </submittedName>
</protein>
<gene>
    <name evidence="1" type="ORF">MARA_11110</name>
</gene>
<organism evidence="1 2">
    <name type="scientific">Mycolicibacterium arabiense</name>
    <dbReference type="NCBI Taxonomy" id="1286181"/>
    <lineage>
        <taxon>Bacteria</taxon>
        <taxon>Bacillati</taxon>
        <taxon>Actinomycetota</taxon>
        <taxon>Actinomycetes</taxon>
        <taxon>Mycobacteriales</taxon>
        <taxon>Mycobacteriaceae</taxon>
        <taxon>Mycolicibacterium</taxon>
    </lineage>
</organism>
<dbReference type="EMBL" id="AP022593">
    <property type="protein sequence ID" value="BBY47643.1"/>
    <property type="molecule type" value="Genomic_DNA"/>
</dbReference>
<proteinExistence type="predicted"/>
<dbReference type="AlphaFoldDB" id="A0A7I7RSU6"/>
<name>A0A7I7RSU6_9MYCO</name>
<dbReference type="Proteomes" id="UP000467428">
    <property type="component" value="Chromosome"/>
</dbReference>
<dbReference type="KEGG" id="marz:MARA_11110"/>
<sequence length="75" mass="7917">MMSNSTAEAELAELARGAAWGLAKGGDLDSWEDGKAALDLRLDIIEAAERAGIRIDLAKVGIGTIYTRAEVRGQS</sequence>
<evidence type="ECO:0000313" key="2">
    <source>
        <dbReference type="Proteomes" id="UP000467428"/>
    </source>
</evidence>
<accession>A0A7I7RSU6</accession>
<keyword evidence="2" id="KW-1185">Reference proteome</keyword>